<accession>A0A067CFX5</accession>
<reference evidence="1 2" key="1">
    <citation type="journal article" date="2013" name="PLoS Genet.">
        <title>Distinctive expansion of potential virulence genes in the genome of the oomycete fish pathogen Saprolegnia parasitica.</title>
        <authorList>
            <person name="Jiang R.H."/>
            <person name="de Bruijn I."/>
            <person name="Haas B.J."/>
            <person name="Belmonte R."/>
            <person name="Lobach L."/>
            <person name="Christie J."/>
            <person name="van den Ackerveken G."/>
            <person name="Bottin A."/>
            <person name="Bulone V."/>
            <person name="Diaz-Moreno S.M."/>
            <person name="Dumas B."/>
            <person name="Fan L."/>
            <person name="Gaulin E."/>
            <person name="Govers F."/>
            <person name="Grenville-Briggs L.J."/>
            <person name="Horner N.R."/>
            <person name="Levin J.Z."/>
            <person name="Mammella M."/>
            <person name="Meijer H.J."/>
            <person name="Morris P."/>
            <person name="Nusbaum C."/>
            <person name="Oome S."/>
            <person name="Phillips A.J."/>
            <person name="van Rooyen D."/>
            <person name="Rzeszutek E."/>
            <person name="Saraiva M."/>
            <person name="Secombes C.J."/>
            <person name="Seidl M.F."/>
            <person name="Snel B."/>
            <person name="Stassen J.H."/>
            <person name="Sykes S."/>
            <person name="Tripathy S."/>
            <person name="van den Berg H."/>
            <person name="Vega-Arreguin J.C."/>
            <person name="Wawra S."/>
            <person name="Young S.K."/>
            <person name="Zeng Q."/>
            <person name="Dieguez-Uribeondo J."/>
            <person name="Russ C."/>
            <person name="Tyler B.M."/>
            <person name="van West P."/>
        </authorList>
    </citation>
    <scope>NUCLEOTIDE SEQUENCE [LARGE SCALE GENOMIC DNA]</scope>
    <source>
        <strain evidence="1 2">CBS 223.65</strain>
    </source>
</reference>
<sequence length="249" mass="27967">MANGPTSHALRPPSRVLVPASWSPRCRVLLGVAYLALSMGCSLLYVQVLTVSFANDLWWSHYNATGYEAFLVDVANDALQTRPNGALDVLHAPMDKRYSADASTTTFFATYARRLALVELTTLEYAVTNLRALGALWVPYMNVQHCWVDFNRTFEVAHTTARQERCERNYRRNAAVYLEATLRNVVWDDFIATWGGASGMFTIAIQLALEETAAGRRWLQSTATARASTRVDAEVAYWSAHHLVRFQLN</sequence>
<dbReference type="OrthoDB" id="78977at2759"/>
<dbReference type="OMA" id="WSHYNAT"/>
<keyword evidence="2" id="KW-1185">Reference proteome</keyword>
<evidence type="ECO:0000313" key="2">
    <source>
        <dbReference type="Proteomes" id="UP000030745"/>
    </source>
</evidence>
<dbReference type="KEGG" id="spar:SPRG_05945"/>
<name>A0A067CFX5_SAPPC</name>
<organism evidence="1 2">
    <name type="scientific">Saprolegnia parasitica (strain CBS 223.65)</name>
    <dbReference type="NCBI Taxonomy" id="695850"/>
    <lineage>
        <taxon>Eukaryota</taxon>
        <taxon>Sar</taxon>
        <taxon>Stramenopiles</taxon>
        <taxon>Oomycota</taxon>
        <taxon>Saprolegniomycetes</taxon>
        <taxon>Saprolegniales</taxon>
        <taxon>Saprolegniaceae</taxon>
        <taxon>Saprolegnia</taxon>
    </lineage>
</organism>
<dbReference type="EMBL" id="KK583206">
    <property type="protein sequence ID" value="KDO29408.1"/>
    <property type="molecule type" value="Genomic_DNA"/>
</dbReference>
<dbReference type="AlphaFoldDB" id="A0A067CFX5"/>
<gene>
    <name evidence="1" type="ORF">SPRG_05945</name>
</gene>
<proteinExistence type="predicted"/>
<dbReference type="Proteomes" id="UP000030745">
    <property type="component" value="Unassembled WGS sequence"/>
</dbReference>
<dbReference type="RefSeq" id="XP_012199910.1">
    <property type="nucleotide sequence ID" value="XM_012344520.1"/>
</dbReference>
<dbReference type="GeneID" id="24128318"/>
<dbReference type="VEuPathDB" id="FungiDB:SPRG_05945"/>
<evidence type="ECO:0000313" key="1">
    <source>
        <dbReference type="EMBL" id="KDO29408.1"/>
    </source>
</evidence>
<protein>
    <submittedName>
        <fullName evidence="1">Uncharacterized protein</fullName>
    </submittedName>
</protein>